<gene>
    <name evidence="1" type="ORF">EZS28_027603</name>
</gene>
<sequence length="221" mass="25443">NRLSRLENSNIVKSRNSNWHICPFDPVITVPGARIRTFNIDTIKRKPVQKEKLIPQFTDEAGIVYCEIIFSNAMLDKANQINFRIGIVDADIPMTDATSYVAGLDKGGISFDNSGTIYINKHWSDSTDPKDKWERGMHVSMEVNMNIIPRTLRFFIEGRQITRYVTNIPERIRFFATPCMQYDSFHVQSIYKLNQTKGQLRETDQELHANDDLYDYTGGLG</sequence>
<dbReference type="OrthoDB" id="445357at2759"/>
<feature type="non-terminal residue" evidence="1">
    <location>
        <position position="1"/>
    </location>
</feature>
<evidence type="ECO:0000313" key="2">
    <source>
        <dbReference type="Proteomes" id="UP000324800"/>
    </source>
</evidence>
<organism evidence="1 2">
    <name type="scientific">Streblomastix strix</name>
    <dbReference type="NCBI Taxonomy" id="222440"/>
    <lineage>
        <taxon>Eukaryota</taxon>
        <taxon>Metamonada</taxon>
        <taxon>Preaxostyla</taxon>
        <taxon>Oxymonadida</taxon>
        <taxon>Streblomastigidae</taxon>
        <taxon>Streblomastix</taxon>
    </lineage>
</organism>
<evidence type="ECO:0008006" key="3">
    <source>
        <dbReference type="Google" id="ProtNLM"/>
    </source>
</evidence>
<dbReference type="Gene3D" id="2.60.120.920">
    <property type="match status" value="1"/>
</dbReference>
<comment type="caution">
    <text evidence="1">The sequence shown here is derived from an EMBL/GenBank/DDBJ whole genome shotgun (WGS) entry which is preliminary data.</text>
</comment>
<evidence type="ECO:0000313" key="1">
    <source>
        <dbReference type="EMBL" id="KAA6376870.1"/>
    </source>
</evidence>
<dbReference type="Proteomes" id="UP000324800">
    <property type="component" value="Unassembled WGS sequence"/>
</dbReference>
<dbReference type="AlphaFoldDB" id="A0A5J4V379"/>
<dbReference type="InterPro" id="IPR043136">
    <property type="entry name" value="B30.2/SPRY_sf"/>
</dbReference>
<accession>A0A5J4V379</accession>
<dbReference type="EMBL" id="SNRW01010220">
    <property type="protein sequence ID" value="KAA6376870.1"/>
    <property type="molecule type" value="Genomic_DNA"/>
</dbReference>
<protein>
    <recommendedName>
        <fullName evidence="3">B30.2/SPRY domain-containing protein</fullName>
    </recommendedName>
</protein>
<reference evidence="1 2" key="1">
    <citation type="submission" date="2019-03" db="EMBL/GenBank/DDBJ databases">
        <title>Single cell metagenomics reveals metabolic interactions within the superorganism composed of flagellate Streblomastix strix and complex community of Bacteroidetes bacteria on its surface.</title>
        <authorList>
            <person name="Treitli S.C."/>
            <person name="Kolisko M."/>
            <person name="Husnik F."/>
            <person name="Keeling P."/>
            <person name="Hampl V."/>
        </authorList>
    </citation>
    <scope>NUCLEOTIDE SEQUENCE [LARGE SCALE GENOMIC DNA]</scope>
    <source>
        <strain evidence="1">ST1C</strain>
    </source>
</reference>
<name>A0A5J4V379_9EUKA</name>
<proteinExistence type="predicted"/>